<accession>A0A392T2G7</accession>
<dbReference type="Proteomes" id="UP000265520">
    <property type="component" value="Unassembled WGS sequence"/>
</dbReference>
<name>A0A392T2G7_9FABA</name>
<dbReference type="AlphaFoldDB" id="A0A392T2G7"/>
<comment type="caution">
    <text evidence="1">The sequence shown here is derived from an EMBL/GenBank/DDBJ whole genome shotgun (WGS) entry which is preliminary data.</text>
</comment>
<keyword evidence="2" id="KW-1185">Reference proteome</keyword>
<organism evidence="1 2">
    <name type="scientific">Trifolium medium</name>
    <dbReference type="NCBI Taxonomy" id="97028"/>
    <lineage>
        <taxon>Eukaryota</taxon>
        <taxon>Viridiplantae</taxon>
        <taxon>Streptophyta</taxon>
        <taxon>Embryophyta</taxon>
        <taxon>Tracheophyta</taxon>
        <taxon>Spermatophyta</taxon>
        <taxon>Magnoliopsida</taxon>
        <taxon>eudicotyledons</taxon>
        <taxon>Gunneridae</taxon>
        <taxon>Pentapetalae</taxon>
        <taxon>rosids</taxon>
        <taxon>fabids</taxon>
        <taxon>Fabales</taxon>
        <taxon>Fabaceae</taxon>
        <taxon>Papilionoideae</taxon>
        <taxon>50 kb inversion clade</taxon>
        <taxon>NPAAA clade</taxon>
        <taxon>Hologalegina</taxon>
        <taxon>IRL clade</taxon>
        <taxon>Trifolieae</taxon>
        <taxon>Trifolium</taxon>
    </lineage>
</organism>
<sequence>FNRNDLVIESLLAMANEILNFPLAVNQEAENISVEWLKIPD</sequence>
<reference evidence="1 2" key="1">
    <citation type="journal article" date="2018" name="Front. Plant Sci.">
        <title>Red Clover (Trifolium pratense) and Zigzag Clover (T. medium) - A Picture of Genomic Similarities and Differences.</title>
        <authorList>
            <person name="Dluhosova J."/>
            <person name="Istvanek J."/>
            <person name="Nedelnik J."/>
            <person name="Repkova J."/>
        </authorList>
    </citation>
    <scope>NUCLEOTIDE SEQUENCE [LARGE SCALE GENOMIC DNA]</scope>
    <source>
        <strain evidence="2">cv. 10/8</strain>
        <tissue evidence="1">Leaf</tissue>
    </source>
</reference>
<proteinExistence type="predicted"/>
<feature type="non-terminal residue" evidence="1">
    <location>
        <position position="1"/>
    </location>
</feature>
<protein>
    <submittedName>
        <fullName evidence="1">Uncharacterized protein</fullName>
    </submittedName>
</protein>
<dbReference type="EMBL" id="LXQA010481398">
    <property type="protein sequence ID" value="MCI54567.1"/>
    <property type="molecule type" value="Genomic_DNA"/>
</dbReference>
<evidence type="ECO:0000313" key="1">
    <source>
        <dbReference type="EMBL" id="MCI54567.1"/>
    </source>
</evidence>
<evidence type="ECO:0000313" key="2">
    <source>
        <dbReference type="Proteomes" id="UP000265520"/>
    </source>
</evidence>